<keyword evidence="1" id="KW-0472">Membrane</keyword>
<dbReference type="PANTHER" id="PTHR31318">
    <property type="entry name" value="EXPRESSED PROTEIN-RELATED"/>
    <property type="match status" value="1"/>
</dbReference>
<dbReference type="FunCoup" id="F1A407">
    <property type="interactions" value="937"/>
</dbReference>
<accession>F1A407</accession>
<dbReference type="EMBL" id="GL871490">
    <property type="protein sequence ID" value="EGC29071.1"/>
    <property type="molecule type" value="Genomic_DNA"/>
</dbReference>
<protein>
    <recommendedName>
        <fullName evidence="5">Right handed beta helix domain-containing protein</fullName>
    </recommendedName>
</protein>
<feature type="chain" id="PRO_5003262181" description="Right handed beta helix domain-containing protein" evidence="2">
    <location>
        <begin position="22"/>
        <end position="392"/>
    </location>
</feature>
<dbReference type="Proteomes" id="UP000001064">
    <property type="component" value="Unassembled WGS sequence"/>
</dbReference>
<feature type="transmembrane region" description="Helical" evidence="1">
    <location>
        <begin position="315"/>
        <end position="337"/>
    </location>
</feature>
<evidence type="ECO:0000256" key="2">
    <source>
        <dbReference type="SAM" id="SignalP"/>
    </source>
</evidence>
<name>F1A407_DICPU</name>
<keyword evidence="1" id="KW-1133">Transmembrane helix</keyword>
<gene>
    <name evidence="3" type="ORF">DICPUDRAFT_159392</name>
</gene>
<dbReference type="InParanoid" id="F1A407"/>
<evidence type="ECO:0008006" key="5">
    <source>
        <dbReference type="Google" id="ProtNLM"/>
    </source>
</evidence>
<sequence>MNNKNIIIILFILFYIGKIKSYEEPYIINVDFKNSTGNLLNYNECNSCSYSGKCSYCPSINYGSELGRVLEKNNKRITFYLITDEPNMMISDDEYFGELPQICQLQIIVANSHNLPTNRITINGQNKNQSFISLGYDNRTDSACINGLLEIQGLDFINWMTDLEIIRYNIIRFSTIRFLTVNFENSKSLLRNHYLDKTIYINNSTIEFSNCVMTFNNVNIDKDFTHLLCSNDSDITIMNSNINFTDSIDHHGYNLRYITQNSVFSKEITSGQPFCNIINGNKTCGDQNNNDKKLIINDGDGDNNTGNKINNKRKITIVITTILCSFLIIVIVVIVIIKSKLKSLERKRKENRNQEYSEENFMDDASARADKMSVVGTVESDKKLMTTVGELK</sequence>
<keyword evidence="4" id="KW-1185">Reference proteome</keyword>
<keyword evidence="1" id="KW-0812">Transmembrane</keyword>
<dbReference type="KEGG" id="dpp:DICPUDRAFT_159392"/>
<reference evidence="4" key="1">
    <citation type="journal article" date="2011" name="Genome Biol.">
        <title>Comparative genomics of the social amoebae Dictyostelium discoideum and Dictyostelium purpureum.</title>
        <authorList>
            <consortium name="US DOE Joint Genome Institute (JGI-PGF)"/>
            <person name="Sucgang R."/>
            <person name="Kuo A."/>
            <person name="Tian X."/>
            <person name="Salerno W."/>
            <person name="Parikh A."/>
            <person name="Feasley C.L."/>
            <person name="Dalin E."/>
            <person name="Tu H."/>
            <person name="Huang E."/>
            <person name="Barry K."/>
            <person name="Lindquist E."/>
            <person name="Shapiro H."/>
            <person name="Bruce D."/>
            <person name="Schmutz J."/>
            <person name="Salamov A."/>
            <person name="Fey P."/>
            <person name="Gaudet P."/>
            <person name="Anjard C."/>
            <person name="Babu M.M."/>
            <person name="Basu S."/>
            <person name="Bushmanova Y."/>
            <person name="van der Wel H."/>
            <person name="Katoh-Kurasawa M."/>
            <person name="Dinh C."/>
            <person name="Coutinho P.M."/>
            <person name="Saito T."/>
            <person name="Elias M."/>
            <person name="Schaap P."/>
            <person name="Kay R.R."/>
            <person name="Henrissat B."/>
            <person name="Eichinger L."/>
            <person name="Rivero F."/>
            <person name="Putnam N.H."/>
            <person name="West C.M."/>
            <person name="Loomis W.F."/>
            <person name="Chisholm R.L."/>
            <person name="Shaulsky G."/>
            <person name="Strassmann J.E."/>
            <person name="Queller D.C."/>
            <person name="Kuspa A."/>
            <person name="Grigoriev I.V."/>
        </authorList>
    </citation>
    <scope>NUCLEOTIDE SEQUENCE [LARGE SCALE GENOMIC DNA]</scope>
    <source>
        <strain evidence="4">QSDP1</strain>
    </source>
</reference>
<keyword evidence="2" id="KW-0732">Signal</keyword>
<dbReference type="VEuPathDB" id="AmoebaDB:DICPUDRAFT_159392"/>
<evidence type="ECO:0000313" key="4">
    <source>
        <dbReference type="Proteomes" id="UP000001064"/>
    </source>
</evidence>
<proteinExistence type="predicted"/>
<dbReference type="PANTHER" id="PTHR31318:SF2">
    <property type="entry name" value="PECTIN LYASE-LIKE FAMILY PROTEIN-RELATED"/>
    <property type="match status" value="1"/>
</dbReference>
<dbReference type="AlphaFoldDB" id="F1A407"/>
<feature type="signal peptide" evidence="2">
    <location>
        <begin position="1"/>
        <end position="21"/>
    </location>
</feature>
<organism evidence="3 4">
    <name type="scientific">Dictyostelium purpureum</name>
    <name type="common">Slime mold</name>
    <dbReference type="NCBI Taxonomy" id="5786"/>
    <lineage>
        <taxon>Eukaryota</taxon>
        <taxon>Amoebozoa</taxon>
        <taxon>Evosea</taxon>
        <taxon>Eumycetozoa</taxon>
        <taxon>Dictyostelia</taxon>
        <taxon>Dictyosteliales</taxon>
        <taxon>Dictyosteliaceae</taxon>
        <taxon>Dictyostelium</taxon>
    </lineage>
</organism>
<evidence type="ECO:0000256" key="1">
    <source>
        <dbReference type="SAM" id="Phobius"/>
    </source>
</evidence>
<dbReference type="GeneID" id="10506632"/>
<dbReference type="RefSeq" id="XP_003294403.1">
    <property type="nucleotide sequence ID" value="XM_003294355.1"/>
</dbReference>
<evidence type="ECO:0000313" key="3">
    <source>
        <dbReference type="EMBL" id="EGC29071.1"/>
    </source>
</evidence>